<feature type="compositionally biased region" description="Basic and acidic residues" evidence="7">
    <location>
        <begin position="72"/>
        <end position="90"/>
    </location>
</feature>
<feature type="region of interest" description="Disordered" evidence="7">
    <location>
        <begin position="72"/>
        <end position="138"/>
    </location>
</feature>
<evidence type="ECO:0000313" key="9">
    <source>
        <dbReference type="EMBL" id="CAI2374824.1"/>
    </source>
</evidence>
<evidence type="ECO:0000256" key="6">
    <source>
        <dbReference type="ARBA" id="ARBA00030427"/>
    </source>
</evidence>
<organism evidence="9 10">
    <name type="scientific">Euplotes crassus</name>
    <dbReference type="NCBI Taxonomy" id="5936"/>
    <lineage>
        <taxon>Eukaryota</taxon>
        <taxon>Sar</taxon>
        <taxon>Alveolata</taxon>
        <taxon>Ciliophora</taxon>
        <taxon>Intramacronucleata</taxon>
        <taxon>Spirotrichea</taxon>
        <taxon>Hypotrichia</taxon>
        <taxon>Euplotida</taxon>
        <taxon>Euplotidae</taxon>
        <taxon>Moneuplotes</taxon>
    </lineage>
</organism>
<comment type="similarity">
    <text evidence="2">Belongs to the nudC family.</text>
</comment>
<dbReference type="InterPro" id="IPR008978">
    <property type="entry name" value="HSP20-like_chaperone"/>
</dbReference>
<dbReference type="PANTHER" id="PTHR12356:SF3">
    <property type="entry name" value="NUCLEAR MIGRATION PROTEIN NUDC"/>
    <property type="match status" value="1"/>
</dbReference>
<dbReference type="Pfam" id="PF04969">
    <property type="entry name" value="CS"/>
    <property type="match status" value="1"/>
</dbReference>
<dbReference type="Proteomes" id="UP001295684">
    <property type="component" value="Unassembled WGS sequence"/>
</dbReference>
<comment type="subcellular location">
    <subcellularLocation>
        <location evidence="1">Cytoplasm</location>
    </subcellularLocation>
</comment>
<dbReference type="PANTHER" id="PTHR12356">
    <property type="entry name" value="NUCLEAR MOVEMENT PROTEIN NUDC"/>
    <property type="match status" value="1"/>
</dbReference>
<dbReference type="SUPFAM" id="SSF49764">
    <property type="entry name" value="HSP20-like chaperones"/>
    <property type="match status" value="1"/>
</dbReference>
<keyword evidence="4" id="KW-0963">Cytoplasm</keyword>
<comment type="caution">
    <text evidence="9">The sequence shown here is derived from an EMBL/GenBank/DDBJ whole genome shotgun (WGS) entry which is preliminary data.</text>
</comment>
<evidence type="ECO:0000256" key="3">
    <source>
        <dbReference type="ARBA" id="ARBA00017641"/>
    </source>
</evidence>
<dbReference type="FunFam" id="2.60.40.790:FF:000001">
    <property type="entry name" value="Nuclear migration protein nudC"/>
    <property type="match status" value="1"/>
</dbReference>
<dbReference type="Gene3D" id="2.60.40.790">
    <property type="match status" value="1"/>
</dbReference>
<evidence type="ECO:0000256" key="2">
    <source>
        <dbReference type="ARBA" id="ARBA00010513"/>
    </source>
</evidence>
<gene>
    <name evidence="9" type="ORF">ECRASSUSDP1_LOCUS16182</name>
</gene>
<evidence type="ECO:0000313" key="10">
    <source>
        <dbReference type="Proteomes" id="UP001295684"/>
    </source>
</evidence>
<dbReference type="InterPro" id="IPR025934">
    <property type="entry name" value="NudC_N_dom"/>
</dbReference>
<dbReference type="PROSITE" id="PS51203">
    <property type="entry name" value="CS"/>
    <property type="match status" value="1"/>
</dbReference>
<evidence type="ECO:0000256" key="7">
    <source>
        <dbReference type="SAM" id="MobiDB-lite"/>
    </source>
</evidence>
<dbReference type="Pfam" id="PF14050">
    <property type="entry name" value="Nudc_N"/>
    <property type="match status" value="1"/>
</dbReference>
<feature type="domain" description="CS" evidence="8">
    <location>
        <begin position="140"/>
        <end position="232"/>
    </location>
</feature>
<dbReference type="GO" id="GO:0006457">
    <property type="term" value="P:protein folding"/>
    <property type="evidence" value="ECO:0007669"/>
    <property type="project" value="TreeGrafter"/>
</dbReference>
<keyword evidence="10" id="KW-1185">Reference proteome</keyword>
<dbReference type="InterPro" id="IPR037898">
    <property type="entry name" value="NudC_fam"/>
</dbReference>
<keyword evidence="5" id="KW-0597">Phosphoprotein</keyword>
<dbReference type="GO" id="GO:0051082">
    <property type="term" value="F:unfolded protein binding"/>
    <property type="evidence" value="ECO:0007669"/>
    <property type="project" value="TreeGrafter"/>
</dbReference>
<dbReference type="CDD" id="cd06467">
    <property type="entry name" value="p23_NUDC_like"/>
    <property type="match status" value="1"/>
</dbReference>
<reference evidence="9" key="1">
    <citation type="submission" date="2023-07" db="EMBL/GenBank/DDBJ databases">
        <authorList>
            <consortium name="AG Swart"/>
            <person name="Singh M."/>
            <person name="Singh A."/>
            <person name="Seah K."/>
            <person name="Emmerich C."/>
        </authorList>
    </citation>
    <scope>NUCLEOTIDE SEQUENCE</scope>
    <source>
        <strain evidence="9">DP1</strain>
    </source>
</reference>
<accession>A0AAD2CYP0</accession>
<evidence type="ECO:0000259" key="8">
    <source>
        <dbReference type="PROSITE" id="PS51203"/>
    </source>
</evidence>
<name>A0AAD2CYP0_EUPCR</name>
<sequence>MADSMFDGVLMNIVQKAEGIDGFYDAVFSFMRRKTDFYSNPDKARSTVLAQFERHLHAFNEDAVRRDLIKKKQEEHKKKQEEEEKARKEEEITDEEAEKLMNAQKEESSPPTPAPTTEDKKEGEGDESDDGVPPLIGNGLKTDTYSFTQTLSDITINVFIPDGIKAKNLDVIYSQKKLKVGIKGQPPILDGELFSKILADETLWNIETIEGQRTVVITLDKVDKMKWWESVVVGGEKINTKKIEPENSKLSDLDGETRQTVEKMMFDQQQKQKGLPTSDELEKKQKLQNFMDAHPEMDFSKAKFS</sequence>
<proteinExistence type="inferred from homology"/>
<protein>
    <recommendedName>
        <fullName evidence="3">Nuclear migration protein nudC</fullName>
    </recommendedName>
    <alternativeName>
        <fullName evidence="6">Nuclear distribution protein C homolog</fullName>
    </alternativeName>
</protein>
<evidence type="ECO:0000256" key="4">
    <source>
        <dbReference type="ARBA" id="ARBA00022490"/>
    </source>
</evidence>
<evidence type="ECO:0000256" key="1">
    <source>
        <dbReference type="ARBA" id="ARBA00004496"/>
    </source>
</evidence>
<evidence type="ECO:0000256" key="5">
    <source>
        <dbReference type="ARBA" id="ARBA00022553"/>
    </source>
</evidence>
<dbReference type="EMBL" id="CAMPGE010016251">
    <property type="protein sequence ID" value="CAI2374824.1"/>
    <property type="molecule type" value="Genomic_DNA"/>
</dbReference>
<dbReference type="AlphaFoldDB" id="A0AAD2CYP0"/>
<dbReference type="InterPro" id="IPR007052">
    <property type="entry name" value="CS_dom"/>
</dbReference>
<dbReference type="GO" id="GO:0005737">
    <property type="term" value="C:cytoplasm"/>
    <property type="evidence" value="ECO:0007669"/>
    <property type="project" value="UniProtKB-SubCell"/>
</dbReference>